<evidence type="ECO:0000313" key="1">
    <source>
        <dbReference type="EMBL" id="QHT68795.1"/>
    </source>
</evidence>
<proteinExistence type="predicted"/>
<dbReference type="InterPro" id="IPR041662">
    <property type="entry name" value="SusD-like_2"/>
</dbReference>
<dbReference type="KEGG" id="rhoz:GXP67_20140"/>
<reference evidence="1 2" key="1">
    <citation type="submission" date="2020-01" db="EMBL/GenBank/DDBJ databases">
        <authorList>
            <person name="Kim M.K."/>
        </authorList>
    </citation>
    <scope>NUCLEOTIDE SEQUENCE [LARGE SCALE GENOMIC DNA]</scope>
    <source>
        <strain evidence="1 2">172606-1</strain>
    </source>
</reference>
<gene>
    <name evidence="1" type="ORF">GXP67_20140</name>
</gene>
<sequence length="496" mass="56545">MNSTQSNGRFLNNTRLLFVGLLISACTHSFEDINTNSNNPSTVLPKQLLAGIQRDMMHTLVNESWVIGTTVIQYTAKNTTTLVDRYIWGERNQIWDAVYDNMRDVNNILKQTSEGKENNYRGVALVLRAWLFSLVTDCYGDIPYTEAIQGKEGILSPAYDRQETIYEGILTDLAEANRLLSDAANIENDFIYGGDINKWRKLANSLRLRYLLRISGRKEVGAEMQQIVANPAEYPLFESNVDNASYTFSATAPDQFPLLALRIGSFNESRASKTLIDKLQQLQDPRLKVFFRPTPSTEATPSTDDEYTGIPNGLTDVEAIRYNGGPDFQSRISPLFYEQSITDKGLQIAKGFMMTYAELQFILAEAAQRKIIISSPETHYKNGIQASFQFYGKQVEEAYFLQNEVMFEGTDIQKLEKVLTQKWISQFFQGFEAWFDWRRTGFPSLKPGVHNENANKIPVRFIYPIIEQSLNAKNRADAILLQGPDDINTRVWWDIE</sequence>
<keyword evidence="1" id="KW-0449">Lipoprotein</keyword>
<dbReference type="Gene3D" id="1.25.40.390">
    <property type="match status" value="1"/>
</dbReference>
<dbReference type="InterPro" id="IPR011990">
    <property type="entry name" value="TPR-like_helical_dom_sf"/>
</dbReference>
<name>A0A6C0GLA5_9BACT</name>
<dbReference type="Proteomes" id="UP000480178">
    <property type="component" value="Chromosome"/>
</dbReference>
<dbReference type="RefSeq" id="WP_162444800.1">
    <property type="nucleotide sequence ID" value="NZ_CP048222.1"/>
</dbReference>
<evidence type="ECO:0000313" key="2">
    <source>
        <dbReference type="Proteomes" id="UP000480178"/>
    </source>
</evidence>
<dbReference type="SUPFAM" id="SSF48452">
    <property type="entry name" value="TPR-like"/>
    <property type="match status" value="1"/>
</dbReference>
<accession>A0A6C0GLA5</accession>
<keyword evidence="2" id="KW-1185">Reference proteome</keyword>
<dbReference type="Pfam" id="PF12771">
    <property type="entry name" value="SusD-like_2"/>
    <property type="match status" value="1"/>
</dbReference>
<protein>
    <submittedName>
        <fullName evidence="1">SusD/RagB family nutrient-binding outer membrane lipoprotein</fullName>
    </submittedName>
</protein>
<dbReference type="AlphaFoldDB" id="A0A6C0GLA5"/>
<dbReference type="CDD" id="cd08977">
    <property type="entry name" value="SusD"/>
    <property type="match status" value="1"/>
</dbReference>
<organism evidence="1 2">
    <name type="scientific">Rhodocytophaga rosea</name>
    <dbReference type="NCBI Taxonomy" id="2704465"/>
    <lineage>
        <taxon>Bacteria</taxon>
        <taxon>Pseudomonadati</taxon>
        <taxon>Bacteroidota</taxon>
        <taxon>Cytophagia</taxon>
        <taxon>Cytophagales</taxon>
        <taxon>Rhodocytophagaceae</taxon>
        <taxon>Rhodocytophaga</taxon>
    </lineage>
</organism>
<dbReference type="EMBL" id="CP048222">
    <property type="protein sequence ID" value="QHT68795.1"/>
    <property type="molecule type" value="Genomic_DNA"/>
</dbReference>